<evidence type="ECO:0000256" key="3">
    <source>
        <dbReference type="ARBA" id="ARBA00022786"/>
    </source>
</evidence>
<dbReference type="InterPro" id="IPR007742">
    <property type="entry name" value="NosD_dom"/>
</dbReference>
<dbReference type="NCBIfam" id="TIGR03804">
    <property type="entry name" value="para_beta_helix"/>
    <property type="match status" value="1"/>
</dbReference>
<feature type="signal peptide" evidence="5">
    <location>
        <begin position="1"/>
        <end position="17"/>
    </location>
</feature>
<comment type="pathway">
    <text evidence="1">Protein modification; protein ubiquitination.</text>
</comment>
<dbReference type="InterPro" id="IPR006626">
    <property type="entry name" value="PbH1"/>
</dbReference>
<evidence type="ECO:0000256" key="1">
    <source>
        <dbReference type="ARBA" id="ARBA00004906"/>
    </source>
</evidence>
<evidence type="ECO:0000256" key="2">
    <source>
        <dbReference type="ARBA" id="ARBA00022737"/>
    </source>
</evidence>
<name>A0A6P8ETB1_CLUHA</name>
<evidence type="ECO:0000256" key="5">
    <source>
        <dbReference type="SAM" id="SignalP"/>
    </source>
</evidence>
<feature type="region of interest" description="Disordered" evidence="4">
    <location>
        <begin position="293"/>
        <end position="312"/>
    </location>
</feature>
<dbReference type="Pfam" id="PF13229">
    <property type="entry name" value="Beta_helix"/>
    <property type="match status" value="1"/>
</dbReference>
<dbReference type="GeneTree" id="ENSGT00530000063425"/>
<accession>A0A6P8ETB1</accession>
<dbReference type="SMART" id="SM00256">
    <property type="entry name" value="FBOX"/>
    <property type="match status" value="1"/>
</dbReference>
<evidence type="ECO:0000313" key="7">
    <source>
        <dbReference type="Proteomes" id="UP000515152"/>
    </source>
</evidence>
<dbReference type="CDD" id="cd22090">
    <property type="entry name" value="F-box_FBXO10"/>
    <property type="match status" value="1"/>
</dbReference>
<dbReference type="FunFam" id="1.20.1280.50:FF:000009">
    <property type="entry name" value="F-box only protein 10"/>
    <property type="match status" value="1"/>
</dbReference>
<gene>
    <name evidence="8 9" type="primary">fbxo10</name>
</gene>
<evidence type="ECO:0000313" key="8">
    <source>
        <dbReference type="RefSeq" id="XP_031415485.1"/>
    </source>
</evidence>
<dbReference type="GO" id="GO:0042981">
    <property type="term" value="P:regulation of apoptotic process"/>
    <property type="evidence" value="ECO:0007669"/>
    <property type="project" value="TreeGrafter"/>
</dbReference>
<dbReference type="SMART" id="SM00710">
    <property type="entry name" value="PbH1"/>
    <property type="match status" value="13"/>
</dbReference>
<keyword evidence="5" id="KW-0732">Signal</keyword>
<dbReference type="SUPFAM" id="SSF81383">
    <property type="entry name" value="F-box domain"/>
    <property type="match status" value="1"/>
</dbReference>
<reference evidence="8 9" key="1">
    <citation type="submission" date="2025-04" db="UniProtKB">
        <authorList>
            <consortium name="RefSeq"/>
        </authorList>
    </citation>
    <scope>IDENTIFICATION</scope>
</reference>
<organism evidence="7 8">
    <name type="scientific">Clupea harengus</name>
    <name type="common">Atlantic herring</name>
    <dbReference type="NCBI Taxonomy" id="7950"/>
    <lineage>
        <taxon>Eukaryota</taxon>
        <taxon>Metazoa</taxon>
        <taxon>Chordata</taxon>
        <taxon>Craniata</taxon>
        <taxon>Vertebrata</taxon>
        <taxon>Euteleostomi</taxon>
        <taxon>Actinopterygii</taxon>
        <taxon>Neopterygii</taxon>
        <taxon>Teleostei</taxon>
        <taxon>Clupei</taxon>
        <taxon>Clupeiformes</taxon>
        <taxon>Clupeoidei</taxon>
        <taxon>Clupeidae</taxon>
        <taxon>Clupea</taxon>
    </lineage>
</organism>
<keyword evidence="7" id="KW-1185">Reference proteome</keyword>
<dbReference type="InterPro" id="IPR001810">
    <property type="entry name" value="F-box_dom"/>
</dbReference>
<dbReference type="InterPro" id="IPR051550">
    <property type="entry name" value="SCF-Subunits/Alg-Epimerases"/>
</dbReference>
<dbReference type="InterPro" id="IPR006633">
    <property type="entry name" value="Carb-bd_sugar_hydrolysis-dom"/>
</dbReference>
<dbReference type="PANTHER" id="PTHR22990">
    <property type="entry name" value="F-BOX ONLY PROTEIN"/>
    <property type="match status" value="1"/>
</dbReference>
<feature type="chain" id="PRO_5044652745" evidence="5">
    <location>
        <begin position="18"/>
        <end position="971"/>
    </location>
</feature>
<dbReference type="RefSeq" id="XP_031415487.1">
    <property type="nucleotide sequence ID" value="XM_031559627.2"/>
</dbReference>
<dbReference type="PROSITE" id="PS50181">
    <property type="entry name" value="FBOX"/>
    <property type="match status" value="1"/>
</dbReference>
<evidence type="ECO:0000313" key="9">
    <source>
        <dbReference type="RefSeq" id="XP_031415487.1"/>
    </source>
</evidence>
<dbReference type="Pfam" id="PF12937">
    <property type="entry name" value="F-box-like"/>
    <property type="match status" value="1"/>
</dbReference>
<evidence type="ECO:0000256" key="4">
    <source>
        <dbReference type="SAM" id="MobiDB-lite"/>
    </source>
</evidence>
<dbReference type="OrthoDB" id="427974at2759"/>
<dbReference type="Pfam" id="PF05048">
    <property type="entry name" value="NosD"/>
    <property type="match status" value="2"/>
</dbReference>
<dbReference type="KEGG" id="char:105904037"/>
<dbReference type="CTD" id="26267"/>
<dbReference type="SUPFAM" id="SSF51126">
    <property type="entry name" value="Pectin lyase-like"/>
    <property type="match status" value="3"/>
</dbReference>
<dbReference type="FunFam" id="2.160.20.10:FF:000061">
    <property type="entry name" value="F-box protein 10"/>
    <property type="match status" value="1"/>
</dbReference>
<dbReference type="InterPro" id="IPR012334">
    <property type="entry name" value="Pectin_lyas_fold"/>
</dbReference>
<keyword evidence="2" id="KW-0677">Repeat</keyword>
<dbReference type="GO" id="GO:0006511">
    <property type="term" value="P:ubiquitin-dependent protein catabolic process"/>
    <property type="evidence" value="ECO:0007669"/>
    <property type="project" value="TreeGrafter"/>
</dbReference>
<dbReference type="Gene3D" id="1.20.1280.50">
    <property type="match status" value="1"/>
</dbReference>
<dbReference type="RefSeq" id="XP_031415485.1">
    <property type="nucleotide sequence ID" value="XM_031559625.2"/>
</dbReference>
<dbReference type="AlphaFoldDB" id="A0A6P8ETB1"/>
<feature type="region of interest" description="Disordered" evidence="4">
    <location>
        <begin position="676"/>
        <end position="703"/>
    </location>
</feature>
<keyword evidence="3" id="KW-0833">Ubl conjugation pathway</keyword>
<sequence>MMEMRALPMELWRLILAYLPLPDLGRCCQVCRAWRELVLSLDATRWRQLCLGCPECRHPNWPRRPNLEPPSWREALRQHSLASRTWAQNVPELQSSACLTLFRRRKDRRVWRVGAGPGCDFETLRGALTVAGPYDRVALQPGLYEEQAEVSLKVPVEIVGMGKLGDVALLVSFDQQCPTARLCNLVLMPAWFSPVVYKTSAGHVQLDNCNFEGAQMQVRGPGTCQARFCSFAQGASAHFLGVALSLMDSCEFSGSDSASVTAEGPPVAERNWACKHLAALVKTMAMNSMAMTPTDPLKQGTGNSPSTARPPGGLIPMETWIGQETDKGGGTKGGEGALLGQETVLEDGWGEGDLKKEDEEEGGVMKRADPAYSLSYEAHGLAHLWQRGGDVSEAEEPVLRSLPEELQVDADAQMLVATVYGCVLRHCLLRDGKGGVHMCNHAHTRLEANVFTRLHYAVRCIQNAKMVMLGNEVSGCRASGVFLRLSAQGLIAENNIHSNAEAGLDIRKGADPIILCNRIHSGLRSGIVVLGNGKGSIRSNQIYGNKEAGVYILFNGNPVVSGNHIFQGQAAGIAVNENGRGLITDNVIRENQWGGADIRRGGDPILRNNFICHGYSDGVVVGERGRGLIEGNHIYGNNGCGVWVMSSSLPQLLGNYITHNRMYGLALFCRKDPEPGAGREGGVERGVERDGERGVGGGENLNEEGELSAWENDLDSEDERFSARRPISVALVESNCMSHNGAEGVYVRSCESVNIVGNMVGENRGVGVAVLQSTQLTRLVGNCIRGNAHAGVTVAKECRVELRGNGVYANGGHGVSYCGDGLVVENDIVGNRRSGIRATDNADVKVLRNRVQAGLGCGICIEEQVRGLVQDNLVFQGHSSSPTPQIQLDPQNQECVLLNNTLLSPSLQQGSGCPDPHWALENPPPRPHGNDPSGSSSSAHPTNLAIAVTTRITASVESGCHNNGSIFCTVL</sequence>
<proteinExistence type="predicted"/>
<feature type="region of interest" description="Disordered" evidence="4">
    <location>
        <begin position="907"/>
        <end position="940"/>
    </location>
</feature>
<dbReference type="InterPro" id="IPR036047">
    <property type="entry name" value="F-box-like_dom_sf"/>
</dbReference>
<protein>
    <submittedName>
        <fullName evidence="8 9">F-box only protein 10</fullName>
    </submittedName>
</protein>
<dbReference type="Gene3D" id="2.160.20.10">
    <property type="entry name" value="Single-stranded right-handed beta-helix, Pectin lyase-like"/>
    <property type="match status" value="3"/>
</dbReference>
<dbReference type="GeneID" id="105904037"/>
<evidence type="ECO:0000259" key="6">
    <source>
        <dbReference type="PROSITE" id="PS50181"/>
    </source>
</evidence>
<dbReference type="InterPro" id="IPR022441">
    <property type="entry name" value="Para_beta_helix_rpt-2"/>
</dbReference>
<dbReference type="SMART" id="SM00722">
    <property type="entry name" value="CASH"/>
    <property type="match status" value="2"/>
</dbReference>
<dbReference type="InterPro" id="IPR039448">
    <property type="entry name" value="Beta_helix"/>
</dbReference>
<feature type="domain" description="F-box" evidence="6">
    <location>
        <begin position="1"/>
        <end position="49"/>
    </location>
</feature>
<feature type="compositionally biased region" description="Basic and acidic residues" evidence="4">
    <location>
        <begin position="681"/>
        <end position="693"/>
    </location>
</feature>
<dbReference type="InterPro" id="IPR011050">
    <property type="entry name" value="Pectin_lyase_fold/virulence"/>
</dbReference>
<dbReference type="PANTHER" id="PTHR22990:SF15">
    <property type="entry name" value="F-BOX ONLY PROTEIN 10"/>
    <property type="match status" value="1"/>
</dbReference>
<dbReference type="Proteomes" id="UP000515152">
    <property type="component" value="Chromosome 22"/>
</dbReference>